<evidence type="ECO:0000313" key="2">
    <source>
        <dbReference type="Proteomes" id="UP001172386"/>
    </source>
</evidence>
<keyword evidence="2" id="KW-1185">Reference proteome</keyword>
<gene>
    <name evidence="1" type="ORF">H2198_005005</name>
</gene>
<accession>A0ACC3A746</accession>
<organism evidence="1 2">
    <name type="scientific">Neophaeococcomyces mojaviensis</name>
    <dbReference type="NCBI Taxonomy" id="3383035"/>
    <lineage>
        <taxon>Eukaryota</taxon>
        <taxon>Fungi</taxon>
        <taxon>Dikarya</taxon>
        <taxon>Ascomycota</taxon>
        <taxon>Pezizomycotina</taxon>
        <taxon>Eurotiomycetes</taxon>
        <taxon>Chaetothyriomycetidae</taxon>
        <taxon>Chaetothyriales</taxon>
        <taxon>Chaetothyriales incertae sedis</taxon>
        <taxon>Neophaeococcomyces</taxon>
    </lineage>
</organism>
<protein>
    <submittedName>
        <fullName evidence="1">Uncharacterized protein</fullName>
    </submittedName>
</protein>
<dbReference type="Proteomes" id="UP001172386">
    <property type="component" value="Unassembled WGS sequence"/>
</dbReference>
<dbReference type="EMBL" id="JAPDRQ010000079">
    <property type="protein sequence ID" value="KAJ9656322.1"/>
    <property type="molecule type" value="Genomic_DNA"/>
</dbReference>
<proteinExistence type="predicted"/>
<sequence>MAFKRKITVSDSKHTGASHLTLRQSFLPCCLVTILFFLWGFGYGLLDVLNSHFQTTLNITASRASGLSAAYFGAYFICPLTISGWILRRYGFRLTFVTGLGVLAVGCLLFWPSGVKKSFGGFCGSMFVVGAGLSTLETAADPFLAICGPPRYSEVRLNLAQAVQGVGSFVAPLLASRVFFAHTVDNDQGLKNVQWTYLGVACFVAILMIVFLFAPFPEITDADMGLQEVEVADHDSGPLKKQYTLFLGVWSQFCYVGAQVAVASYFINFAKETGRSAATASDLLAVGQGIYAANRFIAAGLMMIPAVKPRFMLAAYLGLCFVFSVGAMNTHGTASLVLLLMVFVFESCCFATIFTLSLRGLGRHTKRGGSFLVSAISGGMVFPPMMGAVVTAHNAHLAMAIPMMGYVLAWVFPLYVNIYQRERMDQHRATTVGVEPSAHQKEVGLEKMASAEQVEVTEAK</sequence>
<name>A0ACC3A746_9EURO</name>
<evidence type="ECO:0000313" key="1">
    <source>
        <dbReference type="EMBL" id="KAJ9656322.1"/>
    </source>
</evidence>
<reference evidence="1" key="1">
    <citation type="submission" date="2022-10" db="EMBL/GenBank/DDBJ databases">
        <title>Culturing micro-colonial fungi from biological soil crusts in the Mojave desert and describing Neophaeococcomyces mojavensis, and introducing the new genera and species Taxawa tesnikishii.</title>
        <authorList>
            <person name="Kurbessoian T."/>
            <person name="Stajich J.E."/>
        </authorList>
    </citation>
    <scope>NUCLEOTIDE SEQUENCE</scope>
    <source>
        <strain evidence="1">JES_112</strain>
    </source>
</reference>
<comment type="caution">
    <text evidence="1">The sequence shown here is derived from an EMBL/GenBank/DDBJ whole genome shotgun (WGS) entry which is preliminary data.</text>
</comment>